<dbReference type="Ensembl" id="ENSCSAVT00000004653.1">
    <property type="protein sequence ID" value="ENSCSAVP00000004586.1"/>
    <property type="gene ID" value="ENSCSAVG00000002733.1"/>
</dbReference>
<dbReference type="PANTHER" id="PTHR35075:SF1">
    <property type="entry name" value="A-KINASE ANCHOR PROTEIN 14"/>
    <property type="match status" value="1"/>
</dbReference>
<dbReference type="STRING" id="51511.ENSCSAVP00000004586"/>
<reference evidence="1" key="3">
    <citation type="submission" date="2025-09" db="UniProtKB">
        <authorList>
            <consortium name="Ensembl"/>
        </authorList>
    </citation>
    <scope>IDENTIFICATION</scope>
</reference>
<dbReference type="GeneTree" id="ENSGT00390000003444"/>
<keyword evidence="2" id="KW-1185">Reference proteome</keyword>
<dbReference type="InParanoid" id="H2YGY7"/>
<dbReference type="InterPro" id="IPR025663">
    <property type="entry name" value="AKAP_28"/>
</dbReference>
<dbReference type="AlphaFoldDB" id="H2YGY7"/>
<evidence type="ECO:0000313" key="1">
    <source>
        <dbReference type="Ensembl" id="ENSCSAVP00000004586.1"/>
    </source>
</evidence>
<dbReference type="Pfam" id="PF14469">
    <property type="entry name" value="AKAP28"/>
    <property type="match status" value="1"/>
</dbReference>
<dbReference type="GO" id="GO:0034237">
    <property type="term" value="F:protein kinase A regulatory subunit binding"/>
    <property type="evidence" value="ECO:0007669"/>
    <property type="project" value="TreeGrafter"/>
</dbReference>
<accession>H2YGY7</accession>
<reference evidence="2" key="1">
    <citation type="submission" date="2003-08" db="EMBL/GenBank/DDBJ databases">
        <authorList>
            <person name="Birren B."/>
            <person name="Nusbaum C."/>
            <person name="Abebe A."/>
            <person name="Abouelleil A."/>
            <person name="Adekoya E."/>
            <person name="Ait-zahra M."/>
            <person name="Allen N."/>
            <person name="Allen T."/>
            <person name="An P."/>
            <person name="Anderson M."/>
            <person name="Anderson S."/>
            <person name="Arachchi H."/>
            <person name="Armbruster J."/>
            <person name="Bachantsang P."/>
            <person name="Baldwin J."/>
            <person name="Barry A."/>
            <person name="Bayul T."/>
            <person name="Blitshsteyn B."/>
            <person name="Bloom T."/>
            <person name="Blye J."/>
            <person name="Boguslavskiy L."/>
            <person name="Borowsky M."/>
            <person name="Boukhgalter B."/>
            <person name="Brunache A."/>
            <person name="Butler J."/>
            <person name="Calixte N."/>
            <person name="Calvo S."/>
            <person name="Camarata J."/>
            <person name="Campo K."/>
            <person name="Chang J."/>
            <person name="Cheshatsang Y."/>
            <person name="Citroen M."/>
            <person name="Collymore A."/>
            <person name="Considine T."/>
            <person name="Cook A."/>
            <person name="Cooke P."/>
            <person name="Corum B."/>
            <person name="Cuomo C."/>
            <person name="David R."/>
            <person name="Dawoe T."/>
            <person name="Degray S."/>
            <person name="Dodge S."/>
            <person name="Dooley K."/>
            <person name="Dorje P."/>
            <person name="Dorjee K."/>
            <person name="Dorris L."/>
            <person name="Duffey N."/>
            <person name="Dupes A."/>
            <person name="Elkins T."/>
            <person name="Engels R."/>
            <person name="Erickson J."/>
            <person name="Farina A."/>
            <person name="Faro S."/>
            <person name="Ferreira P."/>
            <person name="Fischer H."/>
            <person name="Fitzgerald M."/>
            <person name="Foley K."/>
            <person name="Gage D."/>
            <person name="Galagan J."/>
            <person name="Gearin G."/>
            <person name="Gnerre S."/>
            <person name="Gnirke A."/>
            <person name="Goyette A."/>
            <person name="Graham J."/>
            <person name="Grandbois E."/>
            <person name="Gyaltsen K."/>
            <person name="Hafez N."/>
            <person name="Hagopian D."/>
            <person name="Hagos B."/>
            <person name="Hall J."/>
            <person name="Hatcher B."/>
            <person name="Heller A."/>
            <person name="Higgins H."/>
            <person name="Honan T."/>
            <person name="Horn A."/>
            <person name="Houde N."/>
            <person name="Hughes L."/>
            <person name="Hulme W."/>
            <person name="Husby E."/>
            <person name="Iliev I."/>
            <person name="Jaffe D."/>
            <person name="Jones C."/>
            <person name="Kamal M."/>
            <person name="Kamat A."/>
            <person name="Kamvysselis M."/>
            <person name="Karlsson E."/>
            <person name="Kells C."/>
            <person name="Kieu A."/>
            <person name="Kisner P."/>
            <person name="Kodira C."/>
            <person name="Kulbokas E."/>
            <person name="Labutti K."/>
            <person name="Lama D."/>
            <person name="Landers T."/>
            <person name="Leger J."/>
            <person name="Levine S."/>
            <person name="Lewis D."/>
            <person name="Lewis T."/>
            <person name="Lindblad-toh K."/>
            <person name="Liu X."/>
            <person name="Lokyitsang T."/>
            <person name="Lokyitsang Y."/>
            <person name="Lucien O."/>
            <person name="Lui A."/>
            <person name="Ma L.J."/>
            <person name="Mabbitt R."/>
            <person name="Macdonald J."/>
            <person name="Maclean C."/>
            <person name="Major J."/>
            <person name="Manning J."/>
            <person name="Marabella R."/>
            <person name="Maru K."/>
            <person name="Matthews C."/>
            <person name="Mauceli E."/>
            <person name="Mccarthy M."/>
            <person name="Mcdonough S."/>
            <person name="Mcghee T."/>
            <person name="Meldrim J."/>
            <person name="Meneus L."/>
            <person name="Mesirov J."/>
            <person name="Mihalev A."/>
            <person name="Mihova T."/>
            <person name="Mikkelsen T."/>
            <person name="Mlenga V."/>
            <person name="Moru K."/>
            <person name="Mozes J."/>
            <person name="Mulrain L."/>
            <person name="Munson G."/>
            <person name="Naylor J."/>
            <person name="Newes C."/>
            <person name="Nguyen C."/>
            <person name="Nguyen N."/>
            <person name="Nguyen T."/>
            <person name="Nicol R."/>
            <person name="Nielsen C."/>
            <person name="Nizzari M."/>
            <person name="Norbu C."/>
            <person name="Norbu N."/>
            <person name="O'donnell P."/>
            <person name="Okoawo O."/>
            <person name="O'leary S."/>
            <person name="Omotosho B."/>
            <person name="O'neill K."/>
            <person name="Osman S."/>
            <person name="Parker S."/>
            <person name="Perrin D."/>
            <person name="Phunkhang P."/>
            <person name="Piqani B."/>
            <person name="Purcell S."/>
            <person name="Rachupka T."/>
            <person name="Ramasamy U."/>
            <person name="Rameau R."/>
            <person name="Ray V."/>
            <person name="Raymond C."/>
            <person name="Retta R."/>
            <person name="Richardson S."/>
            <person name="Rise C."/>
            <person name="Rodriguez J."/>
            <person name="Rogers J."/>
            <person name="Rogov P."/>
            <person name="Rutman M."/>
            <person name="Schupbach R."/>
            <person name="Seaman C."/>
            <person name="Settipalli S."/>
            <person name="Sharpe T."/>
            <person name="Sheridan J."/>
            <person name="Sherpa N."/>
            <person name="Shi J."/>
            <person name="Smirnov S."/>
            <person name="Smith C."/>
            <person name="Sougnez C."/>
            <person name="Spencer B."/>
            <person name="Stalker J."/>
            <person name="Stange-thomann N."/>
            <person name="Stavropoulos S."/>
            <person name="Stetson K."/>
            <person name="Stone C."/>
            <person name="Stone S."/>
            <person name="Stubbs M."/>
            <person name="Talamas J."/>
            <person name="Tchuinga P."/>
            <person name="Tenzing P."/>
            <person name="Tesfaye S."/>
            <person name="Theodore J."/>
            <person name="Thoulutsang Y."/>
            <person name="Topham K."/>
            <person name="Towey S."/>
            <person name="Tsamla T."/>
            <person name="Tsomo N."/>
            <person name="Vallee D."/>
            <person name="Vassiliev H."/>
            <person name="Venkataraman V."/>
            <person name="Vinson J."/>
            <person name="Vo A."/>
            <person name="Wade C."/>
            <person name="Wang S."/>
            <person name="Wangchuk T."/>
            <person name="Wangdi T."/>
            <person name="Whittaker C."/>
            <person name="Wilkinson J."/>
            <person name="Wu Y."/>
            <person name="Wyman D."/>
            <person name="Yadav S."/>
            <person name="Yang S."/>
            <person name="Yang X."/>
            <person name="Yeager S."/>
            <person name="Yee E."/>
            <person name="Young G."/>
            <person name="Zainoun J."/>
            <person name="Zembeck L."/>
            <person name="Zimmer A."/>
            <person name="Zody M."/>
            <person name="Lander E."/>
        </authorList>
    </citation>
    <scope>NUCLEOTIDE SEQUENCE [LARGE SCALE GENOMIC DNA]</scope>
</reference>
<protein>
    <recommendedName>
        <fullName evidence="3">A-kinase anchor protein 14</fullName>
    </recommendedName>
</protein>
<proteinExistence type="predicted"/>
<dbReference type="eggNOG" id="ENOG502S0CR">
    <property type="taxonomic scope" value="Eukaryota"/>
</dbReference>
<dbReference type="HOGENOM" id="CLU_116552_1_0_1"/>
<sequence>MSFNFEEEANELVREAIESAIKQVVLEKRHDLSNILVNYNDNEKPKAENIKWISCKEYSKEAGIEVIEKFIATWKRDSAWLYCIDYIDEESHDFDRRFNFRVRWSIPTRRRPIPRATASVYFTIRVSRIKPPTLPVEVYYVFEGSRLVHRPGKSRFRESWLKNVISSKVEAMEQVTF</sequence>
<evidence type="ECO:0008006" key="3">
    <source>
        <dbReference type="Google" id="ProtNLM"/>
    </source>
</evidence>
<dbReference type="Proteomes" id="UP000007875">
    <property type="component" value="Unassembled WGS sequence"/>
</dbReference>
<evidence type="ECO:0000313" key="2">
    <source>
        <dbReference type="Proteomes" id="UP000007875"/>
    </source>
</evidence>
<organism evidence="1 2">
    <name type="scientific">Ciona savignyi</name>
    <name type="common">Pacific transparent sea squirt</name>
    <dbReference type="NCBI Taxonomy" id="51511"/>
    <lineage>
        <taxon>Eukaryota</taxon>
        <taxon>Metazoa</taxon>
        <taxon>Chordata</taxon>
        <taxon>Tunicata</taxon>
        <taxon>Ascidiacea</taxon>
        <taxon>Phlebobranchia</taxon>
        <taxon>Cionidae</taxon>
        <taxon>Ciona</taxon>
    </lineage>
</organism>
<dbReference type="GO" id="GO:0005952">
    <property type="term" value="C:cAMP-dependent protein kinase complex"/>
    <property type="evidence" value="ECO:0007669"/>
    <property type="project" value="TreeGrafter"/>
</dbReference>
<dbReference type="OMA" id="FHYIYCV"/>
<reference evidence="1" key="2">
    <citation type="submission" date="2025-08" db="UniProtKB">
        <authorList>
            <consortium name="Ensembl"/>
        </authorList>
    </citation>
    <scope>IDENTIFICATION</scope>
</reference>
<dbReference type="InterPro" id="IPR053084">
    <property type="entry name" value="AKAP"/>
</dbReference>
<dbReference type="PANTHER" id="PTHR35075">
    <property type="entry name" value="A-KINASE ANCHOR PROTEIN 14"/>
    <property type="match status" value="1"/>
</dbReference>
<name>H2YGY7_CIOSA</name>